<dbReference type="InterPro" id="IPR050905">
    <property type="entry name" value="Plant_NBS-LRR"/>
</dbReference>
<gene>
    <name evidence="3" type="ORF">EUGRSUZ_F01014</name>
</gene>
<proteinExistence type="predicted"/>
<dbReference type="InterPro" id="IPR042197">
    <property type="entry name" value="Apaf_helical"/>
</dbReference>
<keyword evidence="2" id="KW-0611">Plant defense</keyword>
<evidence type="ECO:0000256" key="2">
    <source>
        <dbReference type="ARBA" id="ARBA00022821"/>
    </source>
</evidence>
<reference evidence="3" key="1">
    <citation type="submission" date="2013-07" db="EMBL/GenBank/DDBJ databases">
        <title>The genome of Eucalyptus grandis.</title>
        <authorList>
            <person name="Schmutz J."/>
            <person name="Hayes R."/>
            <person name="Myburg A."/>
            <person name="Tuskan G."/>
            <person name="Grattapaglia D."/>
            <person name="Rokhsar D.S."/>
        </authorList>
    </citation>
    <scope>NUCLEOTIDE SEQUENCE</scope>
    <source>
        <tissue evidence="3">Leaf extractions</tissue>
    </source>
</reference>
<dbReference type="Gene3D" id="3.80.10.10">
    <property type="entry name" value="Ribonuclease Inhibitor"/>
    <property type="match status" value="2"/>
</dbReference>
<organism evidence="3">
    <name type="scientific">Eucalyptus grandis</name>
    <name type="common">Flooded gum</name>
    <dbReference type="NCBI Taxonomy" id="71139"/>
    <lineage>
        <taxon>Eukaryota</taxon>
        <taxon>Viridiplantae</taxon>
        <taxon>Streptophyta</taxon>
        <taxon>Embryophyta</taxon>
        <taxon>Tracheophyta</taxon>
        <taxon>Spermatophyta</taxon>
        <taxon>Magnoliopsida</taxon>
        <taxon>eudicotyledons</taxon>
        <taxon>Gunneridae</taxon>
        <taxon>Pentapetalae</taxon>
        <taxon>rosids</taxon>
        <taxon>malvids</taxon>
        <taxon>Myrtales</taxon>
        <taxon>Myrtaceae</taxon>
        <taxon>Myrtoideae</taxon>
        <taxon>Eucalypteae</taxon>
        <taxon>Eucalyptus</taxon>
    </lineage>
</organism>
<evidence type="ECO:0000313" key="3">
    <source>
        <dbReference type="EMBL" id="KCW67229.1"/>
    </source>
</evidence>
<protein>
    <submittedName>
        <fullName evidence="3">Uncharacterized protein</fullName>
    </submittedName>
</protein>
<dbReference type="AlphaFoldDB" id="A0A059BMH0"/>
<dbReference type="InterPro" id="IPR032675">
    <property type="entry name" value="LRR_dom_sf"/>
</dbReference>
<dbReference type="STRING" id="71139.A0A059BMH0"/>
<dbReference type="EMBL" id="KK198758">
    <property type="protein sequence ID" value="KCW67229.1"/>
    <property type="molecule type" value="Genomic_DNA"/>
</dbReference>
<dbReference type="GO" id="GO:0043531">
    <property type="term" value="F:ADP binding"/>
    <property type="evidence" value="ECO:0007669"/>
    <property type="project" value="InterPro"/>
</dbReference>
<dbReference type="InParanoid" id="A0A059BMH0"/>
<dbReference type="Gene3D" id="1.10.8.430">
    <property type="entry name" value="Helical domain of apoptotic protease-activating factors"/>
    <property type="match status" value="1"/>
</dbReference>
<dbReference type="SUPFAM" id="SSF52047">
    <property type="entry name" value="RNI-like"/>
    <property type="match status" value="1"/>
</dbReference>
<dbReference type="GO" id="GO:0005524">
    <property type="term" value="F:ATP binding"/>
    <property type="evidence" value="ECO:0007669"/>
    <property type="project" value="UniProtKB-KW"/>
</dbReference>
<sequence length="606" mass="67811">MDELETWCRKAKRIKGEQWSVVQSFGEGRSLSPQQVERLDDLSKEVEDILAHNSFQRGSTTCAAGYRKSSPLHDYWSLLSEKLHFEKLPSEVEKIARSIMDKCGGLPLGIIEIATPMRGVEEVHKWKDLLEDLTESFIDEGLLGGIATRQELYDQCNTILGKIRKACLWDNLEEEVPVHPLIRDMTLQTVTSITHMNKACWGLKDIPQEDYWTVHLEKVFLQGNKMEQIPYSISPNCPKLTRLLLGGNVKFEFIHKSFFRHLNGLKVLDLRNTRIIELPDPICYLESLEALLLQWCTALCRISYLGKLGSLRKLDLKGCAGVEKMPEGLEMLVELTYLDLDGTKIEMLPEGVLGKLGNLQYLAIQEMGAGEEAKLKKMEALYCCVPDVETTAPNSSLALNVLVEDYRWHDQKRHIIIDSCGSVAARVDGGISGDGCALLPKNVQVLDGGLCDGLTSFCDMGPLEILEVLKIYGCDNLEELGPLHFPHLRSLNVTGCSRLKLEEGQGLPRINIAAASLQNISVGECPKMKRAVEWEWLTTCLPNPECITTCYCEKLEEMIGVEECEGIEVIIGTVPNMTPSSFPDLTCPTLWDLPKLRSICDGMMAP</sequence>
<dbReference type="InterPro" id="IPR001611">
    <property type="entry name" value="Leu-rich_rpt"/>
</dbReference>
<dbReference type="Gramene" id="KCW67229">
    <property type="protein sequence ID" value="KCW67229"/>
    <property type="gene ID" value="EUGRSUZ_F01014"/>
</dbReference>
<dbReference type="SUPFAM" id="SSF52540">
    <property type="entry name" value="P-loop containing nucleoside triphosphate hydrolases"/>
    <property type="match status" value="1"/>
</dbReference>
<name>A0A059BMH0_EUCGR</name>
<keyword evidence="1" id="KW-0547">Nucleotide-binding</keyword>
<dbReference type="GO" id="GO:0006952">
    <property type="term" value="P:defense response"/>
    <property type="evidence" value="ECO:0007669"/>
    <property type="project" value="UniProtKB-KW"/>
</dbReference>
<dbReference type="PANTHER" id="PTHR33463:SF221">
    <property type="entry name" value="LEUCINE-RICH REPEAT DOMAIN, L DOMAIN-CONTAINING PROTEIN"/>
    <property type="match status" value="1"/>
</dbReference>
<dbReference type="Pfam" id="PF13855">
    <property type="entry name" value="LRR_8"/>
    <property type="match status" value="1"/>
</dbReference>
<dbReference type="PANTHER" id="PTHR33463">
    <property type="entry name" value="NB-ARC DOMAIN-CONTAINING PROTEIN-RELATED"/>
    <property type="match status" value="1"/>
</dbReference>
<evidence type="ECO:0000256" key="1">
    <source>
        <dbReference type="ARBA" id="ARBA00022741"/>
    </source>
</evidence>
<dbReference type="InterPro" id="IPR027417">
    <property type="entry name" value="P-loop_NTPase"/>
</dbReference>
<accession>A0A059BMH0</accession>